<feature type="compositionally biased region" description="Basic and acidic residues" evidence="1">
    <location>
        <begin position="22"/>
        <end position="36"/>
    </location>
</feature>
<dbReference type="Gramene" id="OB07G25040.1">
    <property type="protein sequence ID" value="OB07G25040.1"/>
    <property type="gene ID" value="OB07G25040"/>
</dbReference>
<protein>
    <submittedName>
        <fullName evidence="2">Uncharacterized protein</fullName>
    </submittedName>
</protein>
<proteinExistence type="predicted"/>
<evidence type="ECO:0000313" key="2">
    <source>
        <dbReference type="EnsemblPlants" id="OB07G25040.1"/>
    </source>
</evidence>
<dbReference type="HOGENOM" id="CLU_2214016_0_0_1"/>
<organism evidence="2">
    <name type="scientific">Oryza brachyantha</name>
    <name type="common">malo sina</name>
    <dbReference type="NCBI Taxonomy" id="4533"/>
    <lineage>
        <taxon>Eukaryota</taxon>
        <taxon>Viridiplantae</taxon>
        <taxon>Streptophyta</taxon>
        <taxon>Embryophyta</taxon>
        <taxon>Tracheophyta</taxon>
        <taxon>Spermatophyta</taxon>
        <taxon>Magnoliopsida</taxon>
        <taxon>Liliopsida</taxon>
        <taxon>Poales</taxon>
        <taxon>Poaceae</taxon>
        <taxon>BOP clade</taxon>
        <taxon>Oryzoideae</taxon>
        <taxon>Oryzeae</taxon>
        <taxon>Oryzinae</taxon>
        <taxon>Oryza</taxon>
    </lineage>
</organism>
<reference evidence="2" key="1">
    <citation type="journal article" date="2013" name="Nat. Commun.">
        <title>Whole-genome sequencing of Oryza brachyantha reveals mechanisms underlying Oryza genome evolution.</title>
        <authorList>
            <person name="Chen J."/>
            <person name="Huang Q."/>
            <person name="Gao D."/>
            <person name="Wang J."/>
            <person name="Lang Y."/>
            <person name="Liu T."/>
            <person name="Li B."/>
            <person name="Bai Z."/>
            <person name="Luis Goicoechea J."/>
            <person name="Liang C."/>
            <person name="Chen C."/>
            <person name="Zhang W."/>
            <person name="Sun S."/>
            <person name="Liao Y."/>
            <person name="Zhang X."/>
            <person name="Yang L."/>
            <person name="Song C."/>
            <person name="Wang M."/>
            <person name="Shi J."/>
            <person name="Liu G."/>
            <person name="Liu J."/>
            <person name="Zhou H."/>
            <person name="Zhou W."/>
            <person name="Yu Q."/>
            <person name="An N."/>
            <person name="Chen Y."/>
            <person name="Cai Q."/>
            <person name="Wang B."/>
            <person name="Liu B."/>
            <person name="Min J."/>
            <person name="Huang Y."/>
            <person name="Wu H."/>
            <person name="Li Z."/>
            <person name="Zhang Y."/>
            <person name="Yin Y."/>
            <person name="Song W."/>
            <person name="Jiang J."/>
            <person name="Jackson S.A."/>
            <person name="Wing R.A."/>
            <person name="Wang J."/>
            <person name="Chen M."/>
        </authorList>
    </citation>
    <scope>NUCLEOTIDE SEQUENCE [LARGE SCALE GENOMIC DNA]</scope>
    <source>
        <strain evidence="2">cv. IRGC 101232</strain>
    </source>
</reference>
<sequence length="107" mass="11826">MSRNLLAGPRDPPVSASPASGGRRDAVARRPVDRFPHPRGTRTASSLAAQWESYGSRQSVERKALNVMVVGSNPTMTNTQQHLLNVLRKISSRLHTIPWFDVGNRLI</sequence>
<dbReference type="EnsemblPlants" id="OB07G25040.1">
    <property type="protein sequence ID" value="OB07G25040.1"/>
    <property type="gene ID" value="OB07G25040"/>
</dbReference>
<name>J3MM72_ORYBR</name>
<keyword evidence="3" id="KW-1185">Reference proteome</keyword>
<evidence type="ECO:0000313" key="3">
    <source>
        <dbReference type="Proteomes" id="UP000006038"/>
    </source>
</evidence>
<dbReference type="AlphaFoldDB" id="J3MM72"/>
<evidence type="ECO:0000256" key="1">
    <source>
        <dbReference type="SAM" id="MobiDB-lite"/>
    </source>
</evidence>
<reference evidence="2" key="2">
    <citation type="submission" date="2013-04" db="UniProtKB">
        <authorList>
            <consortium name="EnsemblPlants"/>
        </authorList>
    </citation>
    <scope>IDENTIFICATION</scope>
</reference>
<feature type="region of interest" description="Disordered" evidence="1">
    <location>
        <begin position="1"/>
        <end position="47"/>
    </location>
</feature>
<accession>J3MM72</accession>
<dbReference type="Proteomes" id="UP000006038">
    <property type="component" value="Chromosome 7"/>
</dbReference>